<accession>A0A2N6SFL5</accession>
<dbReference type="Gene3D" id="3.40.630.30">
    <property type="match status" value="1"/>
</dbReference>
<evidence type="ECO:0000259" key="3">
    <source>
        <dbReference type="PROSITE" id="PS51186"/>
    </source>
</evidence>
<proteinExistence type="predicted"/>
<dbReference type="STRING" id="84135.GCA_001052115_01482"/>
<keyword evidence="2" id="KW-0012">Acyltransferase</keyword>
<organism evidence="4 5">
    <name type="scientific">Gemella sanguinis</name>
    <dbReference type="NCBI Taxonomy" id="84135"/>
    <lineage>
        <taxon>Bacteria</taxon>
        <taxon>Bacillati</taxon>
        <taxon>Bacillota</taxon>
        <taxon>Bacilli</taxon>
        <taxon>Bacillales</taxon>
        <taxon>Gemellaceae</taxon>
        <taxon>Gemella</taxon>
    </lineage>
</organism>
<dbReference type="SUPFAM" id="SSF55729">
    <property type="entry name" value="Acyl-CoA N-acyltransferases (Nat)"/>
    <property type="match status" value="1"/>
</dbReference>
<evidence type="ECO:0000313" key="4">
    <source>
        <dbReference type="EMBL" id="PMC52721.1"/>
    </source>
</evidence>
<dbReference type="InterPro" id="IPR016181">
    <property type="entry name" value="Acyl_CoA_acyltransferase"/>
</dbReference>
<name>A0A2N6SFL5_9BACL</name>
<sequence length="174" mass="20451">MIKVRSVALEDAKYLVEIYKPYVEETAITFDYSVPSIYEFEEKIAKIIQNYPFLVAEENSKILGYAYAGEFYPKDAYKWTAEITIYLAKEARGKGVGETLYSNLERELLNREIYHLTSCIAYPDEGSISFHEKRGFRKVAHFEKVGYKFDRWWDVVWYQKDIGDKGKSYKKSVL</sequence>
<dbReference type="GO" id="GO:0016747">
    <property type="term" value="F:acyltransferase activity, transferring groups other than amino-acyl groups"/>
    <property type="evidence" value="ECO:0007669"/>
    <property type="project" value="InterPro"/>
</dbReference>
<dbReference type="EMBL" id="PNGT01000002">
    <property type="protein sequence ID" value="PMC52721.1"/>
    <property type="molecule type" value="Genomic_DNA"/>
</dbReference>
<evidence type="ECO:0000256" key="2">
    <source>
        <dbReference type="ARBA" id="ARBA00023315"/>
    </source>
</evidence>
<dbReference type="Pfam" id="PF13420">
    <property type="entry name" value="Acetyltransf_4"/>
    <property type="match status" value="1"/>
</dbReference>
<evidence type="ECO:0000313" key="5">
    <source>
        <dbReference type="Proteomes" id="UP000235670"/>
    </source>
</evidence>
<evidence type="ECO:0000256" key="1">
    <source>
        <dbReference type="ARBA" id="ARBA00022679"/>
    </source>
</evidence>
<dbReference type="RefSeq" id="WP_102189470.1">
    <property type="nucleotide sequence ID" value="NZ_PNGT01000002.1"/>
</dbReference>
<dbReference type="CDD" id="cd04301">
    <property type="entry name" value="NAT_SF"/>
    <property type="match status" value="1"/>
</dbReference>
<comment type="caution">
    <text evidence="4">The sequence shown here is derived from an EMBL/GenBank/DDBJ whole genome shotgun (WGS) entry which is preliminary data.</text>
</comment>
<keyword evidence="1 4" id="KW-0808">Transferase</keyword>
<reference evidence="4 5" key="1">
    <citation type="submission" date="2017-09" db="EMBL/GenBank/DDBJ databases">
        <title>Bacterial strain isolated from the female urinary microbiota.</title>
        <authorList>
            <person name="Thomas-White K."/>
            <person name="Kumar N."/>
            <person name="Forster S."/>
            <person name="Putonti C."/>
            <person name="Lawley T."/>
            <person name="Wolfe A.J."/>
        </authorList>
    </citation>
    <scope>NUCLEOTIDE SEQUENCE [LARGE SCALE GENOMIC DNA]</scope>
    <source>
        <strain evidence="4 5">UMB0186</strain>
    </source>
</reference>
<dbReference type="InterPro" id="IPR000182">
    <property type="entry name" value="GNAT_dom"/>
</dbReference>
<dbReference type="OrthoDB" id="9798006at2"/>
<dbReference type="PROSITE" id="PS51186">
    <property type="entry name" value="GNAT"/>
    <property type="match status" value="1"/>
</dbReference>
<feature type="domain" description="N-acetyltransferase" evidence="3">
    <location>
        <begin position="2"/>
        <end position="163"/>
    </location>
</feature>
<gene>
    <name evidence="4" type="ORF">CJ218_02195</name>
</gene>
<dbReference type="PANTHER" id="PTHR43072:SF23">
    <property type="entry name" value="UPF0039 PROTEIN C11D3.02C"/>
    <property type="match status" value="1"/>
</dbReference>
<protein>
    <submittedName>
        <fullName evidence="4">GNAT family N-acetyltransferase</fullName>
    </submittedName>
</protein>
<dbReference type="PANTHER" id="PTHR43072">
    <property type="entry name" value="N-ACETYLTRANSFERASE"/>
    <property type="match status" value="1"/>
</dbReference>
<dbReference type="AlphaFoldDB" id="A0A2N6SFL5"/>
<dbReference type="Proteomes" id="UP000235670">
    <property type="component" value="Unassembled WGS sequence"/>
</dbReference>